<dbReference type="Pfam" id="PF05825">
    <property type="entry name" value="PSP94"/>
    <property type="match status" value="1"/>
</dbReference>
<keyword evidence="5" id="KW-0472">Membrane</keyword>
<comment type="subcellular location">
    <subcellularLocation>
        <location evidence="1">Secreted</location>
    </subcellularLocation>
</comment>
<evidence type="ECO:0000256" key="4">
    <source>
        <dbReference type="ARBA" id="ARBA00023157"/>
    </source>
</evidence>
<evidence type="ECO:0000313" key="7">
    <source>
        <dbReference type="Proteomes" id="UP000261620"/>
    </source>
</evidence>
<reference evidence="6" key="1">
    <citation type="submission" date="2025-08" db="UniProtKB">
        <authorList>
            <consortium name="Ensembl"/>
        </authorList>
    </citation>
    <scope>IDENTIFICATION</scope>
</reference>
<protein>
    <submittedName>
        <fullName evidence="6">Uncharacterized protein</fullName>
    </submittedName>
</protein>
<keyword evidence="3" id="KW-0964">Secreted</keyword>
<comment type="similarity">
    <text evidence="2">Belongs to the beta-microseminoprotein family.</text>
</comment>
<proteinExistence type="inferred from homology"/>
<keyword evidence="5" id="KW-1133">Transmembrane helix</keyword>
<dbReference type="Ensembl" id="ENSMMOT00000003097.1">
    <property type="protein sequence ID" value="ENSMMOP00000003049.1"/>
    <property type="gene ID" value="ENSMMOG00000002456.1"/>
</dbReference>
<evidence type="ECO:0000256" key="5">
    <source>
        <dbReference type="SAM" id="Phobius"/>
    </source>
</evidence>
<reference evidence="6" key="2">
    <citation type="submission" date="2025-09" db="UniProtKB">
        <authorList>
            <consortium name="Ensembl"/>
        </authorList>
    </citation>
    <scope>IDENTIFICATION</scope>
</reference>
<dbReference type="InterPro" id="IPR008735">
    <property type="entry name" value="PSP94"/>
</dbReference>
<dbReference type="Proteomes" id="UP000261620">
    <property type="component" value="Unplaced"/>
</dbReference>
<feature type="transmembrane region" description="Helical" evidence="5">
    <location>
        <begin position="6"/>
        <end position="26"/>
    </location>
</feature>
<dbReference type="AlphaFoldDB" id="A0A3Q3W3Q5"/>
<evidence type="ECO:0000256" key="2">
    <source>
        <dbReference type="ARBA" id="ARBA00010352"/>
    </source>
</evidence>
<evidence type="ECO:0000313" key="6">
    <source>
        <dbReference type="Ensembl" id="ENSMMOP00000003049.1"/>
    </source>
</evidence>
<dbReference type="Gene3D" id="2.20.25.590">
    <property type="match status" value="1"/>
</dbReference>
<keyword evidence="4" id="KW-1015">Disulfide bond</keyword>
<organism evidence="6 7">
    <name type="scientific">Mola mola</name>
    <name type="common">Ocean sunfish</name>
    <name type="synonym">Tetraodon mola</name>
    <dbReference type="NCBI Taxonomy" id="94237"/>
    <lineage>
        <taxon>Eukaryota</taxon>
        <taxon>Metazoa</taxon>
        <taxon>Chordata</taxon>
        <taxon>Craniata</taxon>
        <taxon>Vertebrata</taxon>
        <taxon>Euteleostomi</taxon>
        <taxon>Actinopterygii</taxon>
        <taxon>Neopterygii</taxon>
        <taxon>Teleostei</taxon>
        <taxon>Neoteleostei</taxon>
        <taxon>Acanthomorphata</taxon>
        <taxon>Eupercaria</taxon>
        <taxon>Tetraodontiformes</taxon>
        <taxon>Molidae</taxon>
        <taxon>Mola</taxon>
    </lineage>
</organism>
<name>A0A3Q3W3Q5_MOLML</name>
<sequence length="114" mass="12987">MYLLNLLISFFIFILAGKLDFLYCFIDTCKLNFPVSLCWRCCFLPFNAITTGSDLFQNSECMDCSCGECCSAYSTPVNFSDDCVKVFDAKACEYIVHKKNDPTMLCPVYGEWIV</sequence>
<accession>A0A3Q3W3Q5</accession>
<keyword evidence="5" id="KW-0812">Transmembrane</keyword>
<evidence type="ECO:0000256" key="3">
    <source>
        <dbReference type="ARBA" id="ARBA00022525"/>
    </source>
</evidence>
<evidence type="ECO:0000256" key="1">
    <source>
        <dbReference type="ARBA" id="ARBA00004613"/>
    </source>
</evidence>
<keyword evidence="7" id="KW-1185">Reference proteome</keyword>
<dbReference type="GO" id="GO:0005576">
    <property type="term" value="C:extracellular region"/>
    <property type="evidence" value="ECO:0007669"/>
    <property type="project" value="UniProtKB-SubCell"/>
</dbReference>